<dbReference type="Gene3D" id="1.10.150.20">
    <property type="entry name" value="5' to 3' exonuclease, C-terminal subdomain"/>
    <property type="match status" value="1"/>
</dbReference>
<dbReference type="InterPro" id="IPR050356">
    <property type="entry name" value="SulA_CellDiv_inhibitor"/>
</dbReference>
<dbReference type="Proteomes" id="UP000225548">
    <property type="component" value="Unassembled WGS sequence"/>
</dbReference>
<sequence length="531" mass="56553">MDTAHRTAVVWVPDWPVLAAMRADDVSAGTPSAVQDGRRVTAVSALARAQGVRRGMRLRAAQECCPGVELLPVDEGRDTREFEPVAVAVETLVAGLEIARPGLVLLPAAGASRYHGSEENLARRLVETIAERTGHECQVGIADGILAALLAARTSQILPPGTSVGYLAPHPLEALLHASTTPQAVAEVRGLVDLWGRLGLHTLGDLAALAEADVHTRFGAQGRWAHRLARGADLRPPARRRIEADIEVGCVLDPPAERVDIATFAARSLAEELYALVLERSVTCGRIRITARTESGTDLVRTWRTDDGALGGLSAARITDRVRWQLEGWLSAARLTGDDDDPEPAALVRLGITAEDIAPAGSQQGRLWGAASGHDLRARRVTERVQGLLGGDAVLSASIQGGRGLVDQVHLVPWGDADAAARPVDRPWPGRLPDPAPATVLTDPAPVQVLDATGQSVGVSVRLTLSGEPTVIVTEDGTHRVSGWAGPWPVAERWWTATPQRRVYLQAMLDDGDALLLACTGGRWTCEALYD</sequence>
<dbReference type="SUPFAM" id="SSF56672">
    <property type="entry name" value="DNA/RNA polymerases"/>
    <property type="match status" value="1"/>
</dbReference>
<reference evidence="5 6" key="1">
    <citation type="submission" date="2017-10" db="EMBL/GenBank/DDBJ databases">
        <title>Sequencing the genomes of 1000 actinobacteria strains.</title>
        <authorList>
            <person name="Klenk H.-P."/>
        </authorList>
    </citation>
    <scope>NUCLEOTIDE SEQUENCE [LARGE SCALE GENOMIC DNA]</scope>
    <source>
        <strain evidence="5 6">DSM 18966</strain>
    </source>
</reference>
<dbReference type="PANTHER" id="PTHR35369:SF2">
    <property type="entry name" value="BLR3025 PROTEIN"/>
    <property type="match status" value="1"/>
</dbReference>
<keyword evidence="2" id="KW-0227">DNA damage</keyword>
<evidence type="ECO:0000256" key="3">
    <source>
        <dbReference type="ARBA" id="ARBA00025589"/>
    </source>
</evidence>
<dbReference type="GO" id="GO:0006281">
    <property type="term" value="P:DNA repair"/>
    <property type="evidence" value="ECO:0007669"/>
    <property type="project" value="InterPro"/>
</dbReference>
<dbReference type="Pfam" id="PF00817">
    <property type="entry name" value="IMS"/>
    <property type="match status" value="1"/>
</dbReference>
<protein>
    <submittedName>
        <fullName evidence="5">Protein ImuB</fullName>
    </submittedName>
</protein>
<gene>
    <name evidence="5" type="ORF">ATL42_1206</name>
</gene>
<evidence type="ECO:0000256" key="2">
    <source>
        <dbReference type="ARBA" id="ARBA00022763"/>
    </source>
</evidence>
<comment type="similarity">
    <text evidence="1">Belongs to the DNA polymerase type-Y family.</text>
</comment>
<keyword evidence="6" id="KW-1185">Reference proteome</keyword>
<feature type="domain" description="UmuC" evidence="4">
    <location>
        <begin position="1"/>
        <end position="156"/>
    </location>
</feature>
<dbReference type="InterPro" id="IPR043128">
    <property type="entry name" value="Rev_trsase/Diguanyl_cyclase"/>
</dbReference>
<dbReference type="CDD" id="cd03468">
    <property type="entry name" value="PolY_like"/>
    <property type="match status" value="1"/>
</dbReference>
<evidence type="ECO:0000313" key="6">
    <source>
        <dbReference type="Proteomes" id="UP000225548"/>
    </source>
</evidence>
<dbReference type="InterPro" id="IPR001126">
    <property type="entry name" value="UmuC"/>
</dbReference>
<dbReference type="RefSeq" id="WP_342748112.1">
    <property type="nucleotide sequence ID" value="NZ_PDJG01000001.1"/>
</dbReference>
<organism evidence="5 6">
    <name type="scientific">Sanguibacter antarcticus</name>
    <dbReference type="NCBI Taxonomy" id="372484"/>
    <lineage>
        <taxon>Bacteria</taxon>
        <taxon>Bacillati</taxon>
        <taxon>Actinomycetota</taxon>
        <taxon>Actinomycetes</taxon>
        <taxon>Micrococcales</taxon>
        <taxon>Sanguibacteraceae</taxon>
        <taxon>Sanguibacter</taxon>
    </lineage>
</organism>
<comment type="function">
    <text evidence="3">Poorly processive, error-prone DNA polymerase involved in untargeted mutagenesis. Copies undamaged DNA at stalled replication forks, which arise in vivo from mismatched or misaligned primer ends. These misaligned primers can be extended by PolIV. Exhibits no 3'-5' exonuclease (proofreading) activity. May be involved in translesional synthesis, in conjunction with the beta clamp from PolIII.</text>
</comment>
<dbReference type="EMBL" id="PDJG01000001">
    <property type="protein sequence ID" value="PFG33336.1"/>
    <property type="molecule type" value="Genomic_DNA"/>
</dbReference>
<accession>A0A2A9E3X7</accession>
<dbReference type="PROSITE" id="PS50173">
    <property type="entry name" value="UMUC"/>
    <property type="match status" value="1"/>
</dbReference>
<evidence type="ECO:0000256" key="1">
    <source>
        <dbReference type="ARBA" id="ARBA00010945"/>
    </source>
</evidence>
<dbReference type="Gene3D" id="3.40.1170.60">
    <property type="match status" value="1"/>
</dbReference>
<comment type="caution">
    <text evidence="5">The sequence shown here is derived from an EMBL/GenBank/DDBJ whole genome shotgun (WGS) entry which is preliminary data.</text>
</comment>
<dbReference type="InterPro" id="IPR043502">
    <property type="entry name" value="DNA/RNA_pol_sf"/>
</dbReference>
<evidence type="ECO:0000259" key="4">
    <source>
        <dbReference type="PROSITE" id="PS50173"/>
    </source>
</evidence>
<evidence type="ECO:0000313" key="5">
    <source>
        <dbReference type="EMBL" id="PFG33336.1"/>
    </source>
</evidence>
<proteinExistence type="inferred from homology"/>
<dbReference type="PANTHER" id="PTHR35369">
    <property type="entry name" value="BLR3025 PROTEIN-RELATED"/>
    <property type="match status" value="1"/>
</dbReference>
<dbReference type="Gene3D" id="3.30.70.270">
    <property type="match status" value="1"/>
</dbReference>
<name>A0A2A9E3X7_9MICO</name>
<dbReference type="AlphaFoldDB" id="A0A2A9E3X7"/>